<proteinExistence type="predicted"/>
<sequence length="356" mass="38036">MVFSSVPLYLDPPSWTNHHHQHQQGDDVVDGTTTGCSSLLPPPPPLPGGGGSARPPGSMTERARLAKVAPPEAALKCPRCDSTNTKFCYFNNYSLSQPRHFCKTCRRYWTRGGALRNVPVGGGCRRNKRSSKGSRSKSPAARADHLNGAPPSSTRSPADIILSAANHFQPPPPISFLPPLQSLGGFGAAAPELGLNYSESEMGFHQMGNNSAVATMNLSARFADLFRLQQGMTPLPFLSGLDQPGGGALYQFEEADQYGGDHHYHHHHQLGGKGFESGGGGGATFHHVKMEGNNNVGMNSDMSRNFLGITGNNNSEEHFWTGNNNVNGFTTTTTTTSDLPIAGYTSSSTTTASRLL</sequence>
<evidence type="ECO:0000313" key="12">
    <source>
        <dbReference type="EMBL" id="VFQ88398.1"/>
    </source>
</evidence>
<feature type="domain" description="Dof-type" evidence="11">
    <location>
        <begin position="75"/>
        <end position="129"/>
    </location>
</feature>
<evidence type="ECO:0000256" key="4">
    <source>
        <dbReference type="ARBA" id="ARBA00023015"/>
    </source>
</evidence>
<keyword evidence="2 8" id="KW-0863">Zinc-finger</keyword>
<comment type="function">
    <text evidence="9">Transcription factor that binds specifically to a 5'-AA[AG]G-3' consensus core sequence.</text>
</comment>
<evidence type="ECO:0000256" key="3">
    <source>
        <dbReference type="ARBA" id="ARBA00022833"/>
    </source>
</evidence>
<dbReference type="PROSITE" id="PS01361">
    <property type="entry name" value="ZF_DOF_1"/>
    <property type="match status" value="1"/>
</dbReference>
<keyword evidence="4 9" id="KW-0805">Transcription regulation</keyword>
<evidence type="ECO:0000256" key="1">
    <source>
        <dbReference type="ARBA" id="ARBA00022723"/>
    </source>
</evidence>
<name>A0A484MJZ3_9ASTE</name>
<dbReference type="PANTHER" id="PTHR31992:SF313">
    <property type="entry name" value="DOF ZINC FINGER PROTEIN DOF5.7"/>
    <property type="match status" value="1"/>
</dbReference>
<dbReference type="GO" id="GO:0005634">
    <property type="term" value="C:nucleus"/>
    <property type="evidence" value="ECO:0007669"/>
    <property type="project" value="UniProtKB-SubCell"/>
</dbReference>
<dbReference type="GO" id="GO:0008270">
    <property type="term" value="F:zinc ion binding"/>
    <property type="evidence" value="ECO:0007669"/>
    <property type="project" value="UniProtKB-KW"/>
</dbReference>
<accession>A0A484MJZ3</accession>
<evidence type="ECO:0000256" key="7">
    <source>
        <dbReference type="ARBA" id="ARBA00023242"/>
    </source>
</evidence>
<dbReference type="Pfam" id="PF02701">
    <property type="entry name" value="Zn_ribbon_Dof"/>
    <property type="match status" value="1"/>
</dbReference>
<keyword evidence="13" id="KW-1185">Reference proteome</keyword>
<keyword evidence="1 9" id="KW-0479">Metal-binding</keyword>
<dbReference type="InterPro" id="IPR003851">
    <property type="entry name" value="Znf_Dof"/>
</dbReference>
<reference evidence="12 13" key="1">
    <citation type="submission" date="2018-04" db="EMBL/GenBank/DDBJ databases">
        <authorList>
            <person name="Vogel A."/>
        </authorList>
    </citation>
    <scope>NUCLEOTIDE SEQUENCE [LARGE SCALE GENOMIC DNA]</scope>
</reference>
<organism evidence="12 13">
    <name type="scientific">Cuscuta campestris</name>
    <dbReference type="NCBI Taxonomy" id="132261"/>
    <lineage>
        <taxon>Eukaryota</taxon>
        <taxon>Viridiplantae</taxon>
        <taxon>Streptophyta</taxon>
        <taxon>Embryophyta</taxon>
        <taxon>Tracheophyta</taxon>
        <taxon>Spermatophyta</taxon>
        <taxon>Magnoliopsida</taxon>
        <taxon>eudicotyledons</taxon>
        <taxon>Gunneridae</taxon>
        <taxon>Pentapetalae</taxon>
        <taxon>asterids</taxon>
        <taxon>lamiids</taxon>
        <taxon>Solanales</taxon>
        <taxon>Convolvulaceae</taxon>
        <taxon>Cuscuteae</taxon>
        <taxon>Cuscuta</taxon>
        <taxon>Cuscuta subgen. Grammica</taxon>
        <taxon>Cuscuta sect. Cleistogrammica</taxon>
    </lineage>
</organism>
<protein>
    <recommendedName>
        <fullName evidence="9">Dof zinc finger protein</fullName>
    </recommendedName>
</protein>
<evidence type="ECO:0000256" key="9">
    <source>
        <dbReference type="RuleBase" id="RU369094"/>
    </source>
</evidence>
<evidence type="ECO:0000259" key="11">
    <source>
        <dbReference type="PROSITE" id="PS50884"/>
    </source>
</evidence>
<comment type="subcellular location">
    <subcellularLocation>
        <location evidence="8 9">Nucleus</location>
    </subcellularLocation>
</comment>
<dbReference type="PANTHER" id="PTHR31992">
    <property type="entry name" value="DOF ZINC FINGER PROTEIN DOF1.4-RELATED"/>
    <property type="match status" value="1"/>
</dbReference>
<evidence type="ECO:0000256" key="10">
    <source>
        <dbReference type="SAM" id="MobiDB-lite"/>
    </source>
</evidence>
<dbReference type="EMBL" id="OOIL02003570">
    <property type="protein sequence ID" value="VFQ88398.1"/>
    <property type="molecule type" value="Genomic_DNA"/>
</dbReference>
<evidence type="ECO:0000256" key="6">
    <source>
        <dbReference type="ARBA" id="ARBA00023163"/>
    </source>
</evidence>
<keyword evidence="6 9" id="KW-0804">Transcription</keyword>
<dbReference type="Proteomes" id="UP000595140">
    <property type="component" value="Unassembled WGS sequence"/>
</dbReference>
<gene>
    <name evidence="12" type="ORF">CCAM_LOCUS30174</name>
</gene>
<feature type="region of interest" description="Disordered" evidence="10">
    <location>
        <begin position="119"/>
        <end position="157"/>
    </location>
</feature>
<dbReference type="OrthoDB" id="1927254at2759"/>
<dbReference type="GO" id="GO:0003677">
    <property type="term" value="F:DNA binding"/>
    <property type="evidence" value="ECO:0007669"/>
    <property type="project" value="UniProtKB-UniRule"/>
</dbReference>
<dbReference type="InterPro" id="IPR045174">
    <property type="entry name" value="Dof"/>
</dbReference>
<dbReference type="GO" id="GO:0003700">
    <property type="term" value="F:DNA-binding transcription factor activity"/>
    <property type="evidence" value="ECO:0007669"/>
    <property type="project" value="UniProtKB-UniRule"/>
</dbReference>
<feature type="compositionally biased region" description="Basic residues" evidence="10">
    <location>
        <begin position="125"/>
        <end position="135"/>
    </location>
</feature>
<evidence type="ECO:0000256" key="2">
    <source>
        <dbReference type="ARBA" id="ARBA00022771"/>
    </source>
</evidence>
<dbReference type="PROSITE" id="PS50884">
    <property type="entry name" value="ZF_DOF_2"/>
    <property type="match status" value="1"/>
</dbReference>
<keyword evidence="3 9" id="KW-0862">Zinc</keyword>
<dbReference type="AlphaFoldDB" id="A0A484MJZ3"/>
<evidence type="ECO:0000313" key="13">
    <source>
        <dbReference type="Proteomes" id="UP000595140"/>
    </source>
</evidence>
<keyword evidence="5 8" id="KW-0238">DNA-binding</keyword>
<evidence type="ECO:0000256" key="8">
    <source>
        <dbReference type="PROSITE-ProRule" id="PRU00071"/>
    </source>
</evidence>
<feature type="region of interest" description="Disordered" evidence="10">
    <location>
        <begin position="14"/>
        <end position="62"/>
    </location>
</feature>
<keyword evidence="7 8" id="KW-0539">Nucleus</keyword>
<evidence type="ECO:0000256" key="5">
    <source>
        <dbReference type="ARBA" id="ARBA00023125"/>
    </source>
</evidence>